<gene>
    <name evidence="1" type="ORF">LPPLD21_00988</name>
</gene>
<keyword evidence="2" id="KW-1185">Reference proteome</keyword>
<reference evidence="1 2" key="1">
    <citation type="submission" date="2017-04" db="EMBL/GenBank/DDBJ databases">
        <title>In vitro and in silico characterization of Lactobacillus paraplantarum D2-1, a starter culture for soymilk fermentation.</title>
        <authorList>
            <person name="Endo A."/>
            <person name="Sasaki F."/>
            <person name="Maeno S."/>
            <person name="Kanesaki Y."/>
            <person name="Kubota E."/>
            <person name="Torres G.A."/>
            <person name="Tomita S."/>
            <person name="Nakagawa J."/>
        </authorList>
    </citation>
    <scope>NUCLEOTIDE SEQUENCE [LARGE SCALE GENOMIC DNA]</scope>
    <source>
        <strain evidence="1 2">D2-1</strain>
    </source>
</reference>
<accession>A0ABQ0N8Z3</accession>
<evidence type="ECO:0000313" key="1">
    <source>
        <dbReference type="EMBL" id="GBF01477.1"/>
    </source>
</evidence>
<organism evidence="1 2">
    <name type="scientific">Lactiplantibacillus paraplantarum</name>
    <dbReference type="NCBI Taxonomy" id="60520"/>
    <lineage>
        <taxon>Bacteria</taxon>
        <taxon>Bacillati</taxon>
        <taxon>Bacillota</taxon>
        <taxon>Bacilli</taxon>
        <taxon>Lactobacillales</taxon>
        <taxon>Lactobacillaceae</taxon>
        <taxon>Lactiplantibacillus</taxon>
    </lineage>
</organism>
<sequence length="176" mass="20711">MVIYERVYRVLVGENNLQTTTSVLLSISMFKEARWMKNGVLLQFIQNHFQTRFRFRNAFETQLTVQILSRLIGEHPESLLLTRCDVEVLAGCSLDNPALRREYFPKSAMTLLETALDELVTLSVITQRDQGRIRYPLFRSVQLDQVCQRIVFNLNLDVLPQLTDWSRELQQEQERF</sequence>
<dbReference type="Proteomes" id="UP000236162">
    <property type="component" value="Unassembled WGS sequence"/>
</dbReference>
<proteinExistence type="predicted"/>
<comment type="caution">
    <text evidence="1">The sequence shown here is derived from an EMBL/GenBank/DDBJ whole genome shotgun (WGS) entry which is preliminary data.</text>
</comment>
<protein>
    <recommendedName>
        <fullName evidence="3">Transcriptional regulator</fullName>
    </recommendedName>
</protein>
<name>A0ABQ0N8Z3_9LACO</name>
<evidence type="ECO:0000313" key="2">
    <source>
        <dbReference type="Proteomes" id="UP000236162"/>
    </source>
</evidence>
<dbReference type="EMBL" id="BDOR01000003">
    <property type="protein sequence ID" value="GBF01477.1"/>
    <property type="molecule type" value="Genomic_DNA"/>
</dbReference>
<evidence type="ECO:0008006" key="3">
    <source>
        <dbReference type="Google" id="ProtNLM"/>
    </source>
</evidence>